<feature type="domain" description="CSC1/OSCA1-like 7TM region" evidence="9">
    <location>
        <begin position="555"/>
        <end position="819"/>
    </location>
</feature>
<gene>
    <name evidence="11" type="ORF">Ae201684_014561</name>
</gene>
<evidence type="ECO:0000256" key="1">
    <source>
        <dbReference type="ARBA" id="ARBA00004141"/>
    </source>
</evidence>
<feature type="transmembrane region" description="Helical" evidence="7">
    <location>
        <begin position="684"/>
        <end position="706"/>
    </location>
</feature>
<dbReference type="PANTHER" id="PTHR13018">
    <property type="entry name" value="PROBABLE MEMBRANE PROTEIN DUF221-RELATED"/>
    <property type="match status" value="1"/>
</dbReference>
<dbReference type="VEuPathDB" id="FungiDB:AeMF1_010189"/>
<feature type="transmembrane region" description="Helical" evidence="7">
    <location>
        <begin position="830"/>
        <end position="847"/>
    </location>
</feature>
<keyword evidence="3" id="KW-0813">Transport</keyword>
<dbReference type="Pfam" id="PF13967">
    <property type="entry name" value="RSN1_TM"/>
    <property type="match status" value="1"/>
</dbReference>
<reference evidence="11 12" key="1">
    <citation type="submission" date="2019-07" db="EMBL/GenBank/DDBJ databases">
        <title>Genomics analysis of Aphanomyces spp. identifies a new class of oomycete effector associated with host adaptation.</title>
        <authorList>
            <person name="Gaulin E."/>
        </authorList>
    </citation>
    <scope>NUCLEOTIDE SEQUENCE [LARGE SCALE GENOMIC DNA]</scope>
    <source>
        <strain evidence="11 12">ATCC 201684</strain>
    </source>
</reference>
<feature type="chain" id="PRO_5026077764" description="CSC1/OSCA1-like 7TM region domain-containing protein" evidence="8">
    <location>
        <begin position="18"/>
        <end position="908"/>
    </location>
</feature>
<name>A0A6G0WJ85_9STRA</name>
<sequence>MMPSLLWILVFWDVSQSVVEIHVPVGSLYGAVDDVIESAFTSNVPVLETIYVSTAIEGAKTPPDVYPNPIVFAPGSKYVNFTIRGRRPGRYLFECKIFNTTTPMYALSQDAFVVFILNNQWYSVFYQIGLSTFIFLLGLAFFAWRRTWNVNLPLFGSHTERLFEQVPFRVAFTDTNDPLWAETMAECAKLFWQLQYDDKIVVERCGAEAALCLGYLIDAGHLFAILCVCSFALLLPTNFVSGGARSQSYQEATISNVPIKSQWLWMHVLMCYISAGAVIIFIYRQYKRLTLIQHPALLGPRSVYIKAGLPEHVTNCQLGALLMEEFPQMIDTVKVVEDLSDVYHSLEQRKALCNEELRLKHIYGAKKSGACLVWCSDVTYALMGATFDCTSIVPQRSKNIAHNLPIETCSLCNADEATLPLRVRHRLFIIREKLEFYTQIFMSNLIQLKRTPCSAFVVFRSPQAKYTFLDLYTQSSTNFKDHLDAFCFSLSRMCQTNADHLHALNHSPNSYELKNVLKHLVVEFAPEPDDICWTHMGSHPRSLKRAISIGFYQLITWVVLLVFSTPAAVLLYVNLDPSSPIYAQLLKDDSVATGFVRLYLPTLLLVIVNSLLLTILWYISCFEPWLTETRRMRSLLYKSFPYILMSSIIFPSIGVTALYPAGKQTAQIRFDSSRFKGNDYANDFLFNVCSNFFILYIAQMICLGTLMQMVRPERLLEQPWKAACAVTTEDIVKALRPAPYDYGTEYALILSVFLVALFGSTLSPALLPCGALYFYVRYFSTKYNFLYVHPKAPGRGNVFPYVLACTLACLFLFELGMTILLSQIGRHEQWLTVLVLTIVTFVVYVTSHVTAHDILEKALPPFDEQAAPLLEKSVYQGPHDAEIKMFRALYKAYSHQMMRESLAKWKSY</sequence>
<proteinExistence type="inferred from homology"/>
<feature type="transmembrane region" description="Helical" evidence="7">
    <location>
        <begin position="264"/>
        <end position="283"/>
    </location>
</feature>
<keyword evidence="12" id="KW-1185">Reference proteome</keyword>
<evidence type="ECO:0000259" key="9">
    <source>
        <dbReference type="Pfam" id="PF02714"/>
    </source>
</evidence>
<evidence type="ECO:0000256" key="3">
    <source>
        <dbReference type="ARBA" id="ARBA00022448"/>
    </source>
</evidence>
<evidence type="ECO:0000313" key="12">
    <source>
        <dbReference type="Proteomes" id="UP000481153"/>
    </source>
</evidence>
<dbReference type="InterPro" id="IPR032880">
    <property type="entry name" value="CSC1/OSCA1-like_N"/>
</dbReference>
<dbReference type="GO" id="GO:0005227">
    <property type="term" value="F:calcium-activated cation channel activity"/>
    <property type="evidence" value="ECO:0007669"/>
    <property type="project" value="InterPro"/>
</dbReference>
<feature type="transmembrane region" description="Helical" evidence="7">
    <location>
        <begin position="124"/>
        <end position="144"/>
    </location>
</feature>
<evidence type="ECO:0000256" key="2">
    <source>
        <dbReference type="ARBA" id="ARBA00007779"/>
    </source>
</evidence>
<evidence type="ECO:0000256" key="8">
    <source>
        <dbReference type="SAM" id="SignalP"/>
    </source>
</evidence>
<organism evidence="11 12">
    <name type="scientific">Aphanomyces euteiches</name>
    <dbReference type="NCBI Taxonomy" id="100861"/>
    <lineage>
        <taxon>Eukaryota</taxon>
        <taxon>Sar</taxon>
        <taxon>Stramenopiles</taxon>
        <taxon>Oomycota</taxon>
        <taxon>Saprolegniomycetes</taxon>
        <taxon>Saprolegniales</taxon>
        <taxon>Verrucalvaceae</taxon>
        <taxon>Aphanomyces</taxon>
    </lineage>
</organism>
<comment type="caution">
    <text evidence="11">The sequence shown here is derived from an EMBL/GenBank/DDBJ whole genome shotgun (WGS) entry which is preliminary data.</text>
</comment>
<evidence type="ECO:0008006" key="13">
    <source>
        <dbReference type="Google" id="ProtNLM"/>
    </source>
</evidence>
<feature type="transmembrane region" description="Helical" evidence="7">
    <location>
        <begin position="551"/>
        <end position="575"/>
    </location>
</feature>
<keyword evidence="5 7" id="KW-1133">Transmembrane helix</keyword>
<keyword evidence="6 7" id="KW-0472">Membrane</keyword>
<evidence type="ECO:0000256" key="5">
    <source>
        <dbReference type="ARBA" id="ARBA00022989"/>
    </source>
</evidence>
<dbReference type="PANTHER" id="PTHR13018:SF5">
    <property type="entry name" value="RE44586P"/>
    <property type="match status" value="1"/>
</dbReference>
<accession>A0A6G0WJ85</accession>
<keyword evidence="8" id="KW-0732">Signal</keyword>
<evidence type="ECO:0000256" key="7">
    <source>
        <dbReference type="SAM" id="Phobius"/>
    </source>
</evidence>
<feature type="domain" description="CSC1/OSCA1-like N-terminal transmembrane" evidence="10">
    <location>
        <begin position="194"/>
        <end position="285"/>
    </location>
</feature>
<feature type="transmembrane region" description="Helical" evidence="7">
    <location>
        <begin position="746"/>
        <end position="778"/>
    </location>
</feature>
<evidence type="ECO:0000256" key="4">
    <source>
        <dbReference type="ARBA" id="ARBA00022692"/>
    </source>
</evidence>
<feature type="transmembrane region" description="Helical" evidence="7">
    <location>
        <begin position="595"/>
        <end position="619"/>
    </location>
</feature>
<evidence type="ECO:0000256" key="6">
    <source>
        <dbReference type="ARBA" id="ARBA00023136"/>
    </source>
</evidence>
<dbReference type="EMBL" id="VJMJ01000198">
    <property type="protein sequence ID" value="KAF0727300.1"/>
    <property type="molecule type" value="Genomic_DNA"/>
</dbReference>
<dbReference type="GO" id="GO:0005886">
    <property type="term" value="C:plasma membrane"/>
    <property type="evidence" value="ECO:0007669"/>
    <property type="project" value="TreeGrafter"/>
</dbReference>
<protein>
    <recommendedName>
        <fullName evidence="13">CSC1/OSCA1-like 7TM region domain-containing protein</fullName>
    </recommendedName>
</protein>
<evidence type="ECO:0000259" key="10">
    <source>
        <dbReference type="Pfam" id="PF13967"/>
    </source>
</evidence>
<feature type="transmembrane region" description="Helical" evidence="7">
    <location>
        <begin position="798"/>
        <end position="821"/>
    </location>
</feature>
<keyword evidence="4 7" id="KW-0812">Transmembrane</keyword>
<dbReference type="Pfam" id="PF02714">
    <property type="entry name" value="RSN1_7TM"/>
    <property type="match status" value="1"/>
</dbReference>
<feature type="transmembrane region" description="Helical" evidence="7">
    <location>
        <begin position="640"/>
        <end position="661"/>
    </location>
</feature>
<comment type="subcellular location">
    <subcellularLocation>
        <location evidence="1">Membrane</location>
        <topology evidence="1">Multi-pass membrane protein</topology>
    </subcellularLocation>
</comment>
<comment type="similarity">
    <text evidence="2">Belongs to the CSC1 (TC 1.A.17) family.</text>
</comment>
<dbReference type="InterPro" id="IPR003864">
    <property type="entry name" value="CSC1/OSCA1-like_7TM"/>
</dbReference>
<feature type="transmembrane region" description="Helical" evidence="7">
    <location>
        <begin position="222"/>
        <end position="244"/>
    </location>
</feature>
<evidence type="ECO:0000313" key="11">
    <source>
        <dbReference type="EMBL" id="KAF0727300.1"/>
    </source>
</evidence>
<feature type="signal peptide" evidence="8">
    <location>
        <begin position="1"/>
        <end position="17"/>
    </location>
</feature>
<dbReference type="InterPro" id="IPR045122">
    <property type="entry name" value="Csc1-like"/>
</dbReference>
<dbReference type="AlphaFoldDB" id="A0A6G0WJ85"/>
<dbReference type="Proteomes" id="UP000481153">
    <property type="component" value="Unassembled WGS sequence"/>
</dbReference>